<evidence type="ECO:0000313" key="2">
    <source>
        <dbReference type="EMBL" id="AWA30956.1"/>
    </source>
</evidence>
<gene>
    <name evidence="2" type="ORF">HYN48_13200</name>
</gene>
<proteinExistence type="predicted"/>
<accession>A0A2S0RH24</accession>
<dbReference type="AlphaFoldDB" id="A0A2S0RH24"/>
<dbReference type="Proteomes" id="UP000244193">
    <property type="component" value="Chromosome"/>
</dbReference>
<feature type="transmembrane region" description="Helical" evidence="1">
    <location>
        <begin position="9"/>
        <end position="28"/>
    </location>
</feature>
<evidence type="ECO:0000313" key="3">
    <source>
        <dbReference type="Proteomes" id="UP000244193"/>
    </source>
</evidence>
<evidence type="ECO:0000256" key="1">
    <source>
        <dbReference type="SAM" id="Phobius"/>
    </source>
</evidence>
<protein>
    <recommendedName>
        <fullName evidence="4">DUF4293 domain-containing protein</fullName>
    </recommendedName>
</protein>
<feature type="transmembrane region" description="Helical" evidence="1">
    <location>
        <begin position="77"/>
        <end position="100"/>
    </location>
</feature>
<sequence length="136" mass="15823">MKQQYYRNSAISFLLIIFWILFGMFDSYDSQSTNFSSFSLYFYFGGSLILSIAIGFLVLVARLVFSKKIKLQNTFLYTFLAFINLTLSLIWLTTLAMRILSFEYKLTEYAIVCCLLSIVMIADLHFPKKIVPKEIN</sequence>
<keyword evidence="3" id="KW-1185">Reference proteome</keyword>
<dbReference type="EMBL" id="CP028811">
    <property type="protein sequence ID" value="AWA30956.1"/>
    <property type="molecule type" value="Genomic_DNA"/>
</dbReference>
<feature type="transmembrane region" description="Helical" evidence="1">
    <location>
        <begin position="106"/>
        <end position="126"/>
    </location>
</feature>
<keyword evidence="1" id="KW-0472">Membrane</keyword>
<keyword evidence="1" id="KW-1133">Transmembrane helix</keyword>
<evidence type="ECO:0008006" key="4">
    <source>
        <dbReference type="Google" id="ProtNLM"/>
    </source>
</evidence>
<organism evidence="2 3">
    <name type="scientific">Flavobacterium magnum</name>
    <dbReference type="NCBI Taxonomy" id="2162713"/>
    <lineage>
        <taxon>Bacteria</taxon>
        <taxon>Pseudomonadati</taxon>
        <taxon>Bacteroidota</taxon>
        <taxon>Flavobacteriia</taxon>
        <taxon>Flavobacteriales</taxon>
        <taxon>Flavobacteriaceae</taxon>
        <taxon>Flavobacterium</taxon>
    </lineage>
</organism>
<keyword evidence="1" id="KW-0812">Transmembrane</keyword>
<dbReference type="KEGG" id="fmg:HYN48_13200"/>
<name>A0A2S0RH24_9FLAO</name>
<reference evidence="2 3" key="1">
    <citation type="submission" date="2018-04" db="EMBL/GenBank/DDBJ databases">
        <title>Genome sequencing of Flavobacterium sp. HYN0048.</title>
        <authorList>
            <person name="Yi H."/>
            <person name="Baek C."/>
        </authorList>
    </citation>
    <scope>NUCLEOTIDE SEQUENCE [LARGE SCALE GENOMIC DNA]</scope>
    <source>
        <strain evidence="2 3">HYN0048</strain>
    </source>
</reference>
<feature type="transmembrane region" description="Helical" evidence="1">
    <location>
        <begin position="40"/>
        <end position="65"/>
    </location>
</feature>